<evidence type="ECO:0000256" key="1">
    <source>
        <dbReference type="ARBA" id="ARBA00003195"/>
    </source>
</evidence>
<proteinExistence type="inferred from homology"/>
<keyword evidence="7" id="KW-0249">Electron transport</keyword>
<keyword evidence="4" id="KW-0813">Transport</keyword>
<evidence type="ECO:0000313" key="10">
    <source>
        <dbReference type="EMBL" id="CAD8477067.1"/>
    </source>
</evidence>
<evidence type="ECO:0000256" key="9">
    <source>
        <dbReference type="ARBA" id="ARBA00023157"/>
    </source>
</evidence>
<accession>A0A7S0HH60</accession>
<dbReference type="InterPro" id="IPR016680">
    <property type="entry name" value="NDUFA8"/>
</dbReference>
<protein>
    <recommendedName>
        <fullName evidence="11">NADH dehydrogenase [ubiquinone] 1 alpha subcomplex subunit 8</fullName>
    </recommendedName>
</protein>
<comment type="function">
    <text evidence="1">Accessory subunit of the mitochondrial membrane respiratory chain NADH dehydrogenase (Complex I), that is believed not to be involved in catalysis. Complex I functions in the transfer of electrons from NADH to the respiratory chain. The immediate electron acceptor for the enzyme is believed to be ubiquinone.</text>
</comment>
<dbReference type="PANTHER" id="PTHR13344:SF0">
    <property type="entry name" value="NADH DEHYDROGENASE [UBIQUINONE] 1 ALPHA SUBCOMPLEX SUBUNIT 8"/>
    <property type="match status" value="1"/>
</dbReference>
<evidence type="ECO:0000256" key="3">
    <source>
        <dbReference type="ARBA" id="ARBA00010705"/>
    </source>
</evidence>
<evidence type="ECO:0000256" key="5">
    <source>
        <dbReference type="ARBA" id="ARBA00022660"/>
    </source>
</evidence>
<organism evidence="10">
    <name type="scientific">Phaeocystis antarctica</name>
    <dbReference type="NCBI Taxonomy" id="33657"/>
    <lineage>
        <taxon>Eukaryota</taxon>
        <taxon>Haptista</taxon>
        <taxon>Haptophyta</taxon>
        <taxon>Prymnesiophyceae</taxon>
        <taxon>Phaeocystales</taxon>
        <taxon>Phaeocystaceae</taxon>
        <taxon>Phaeocystis</taxon>
    </lineage>
</organism>
<dbReference type="EMBL" id="HBEP01009006">
    <property type="protein sequence ID" value="CAD8477067.1"/>
    <property type="molecule type" value="Transcribed_RNA"/>
</dbReference>
<reference evidence="10" key="1">
    <citation type="submission" date="2021-01" db="EMBL/GenBank/DDBJ databases">
        <authorList>
            <person name="Corre E."/>
            <person name="Pelletier E."/>
            <person name="Niang G."/>
            <person name="Scheremetjew M."/>
            <person name="Finn R."/>
            <person name="Kale V."/>
            <person name="Holt S."/>
            <person name="Cochrane G."/>
            <person name="Meng A."/>
            <person name="Brown T."/>
            <person name="Cohen L."/>
        </authorList>
    </citation>
    <scope>NUCLEOTIDE SEQUENCE</scope>
    <source>
        <strain evidence="10">CCMP1374</strain>
    </source>
</reference>
<keyword evidence="9" id="KW-1015">Disulfide bond</keyword>
<sequence length="121" mass="13440">MANVVLGSWSSEAPFSAAEVGPEGRPPRSAELYAAGRVIGFKCFDANFDFMKCKAKDSHPMACEAQGTEVHKCVYDLFKQFEAKAPKEFVAYAQCIDDEDLRVYKCKDTQKAFETTFYAAA</sequence>
<dbReference type="PANTHER" id="PTHR13344">
    <property type="entry name" value="NADH-UBIQUINONE OXIDOREDUCTASE"/>
    <property type="match status" value="1"/>
</dbReference>
<evidence type="ECO:0000256" key="6">
    <source>
        <dbReference type="ARBA" id="ARBA00022737"/>
    </source>
</evidence>
<evidence type="ECO:0000256" key="2">
    <source>
        <dbReference type="ARBA" id="ARBA00004173"/>
    </source>
</evidence>
<evidence type="ECO:0008006" key="11">
    <source>
        <dbReference type="Google" id="ProtNLM"/>
    </source>
</evidence>
<evidence type="ECO:0000256" key="7">
    <source>
        <dbReference type="ARBA" id="ARBA00022982"/>
    </source>
</evidence>
<dbReference type="GO" id="GO:0005739">
    <property type="term" value="C:mitochondrion"/>
    <property type="evidence" value="ECO:0007669"/>
    <property type="project" value="UniProtKB-SubCell"/>
</dbReference>
<comment type="subcellular location">
    <subcellularLocation>
        <location evidence="2">Mitochondrion</location>
    </subcellularLocation>
</comment>
<keyword evidence="6" id="KW-0677">Repeat</keyword>
<keyword evidence="5" id="KW-0679">Respiratory chain</keyword>
<gene>
    <name evidence="10" type="ORF">PANT1444_LOCUS5050</name>
</gene>
<evidence type="ECO:0000256" key="4">
    <source>
        <dbReference type="ARBA" id="ARBA00022448"/>
    </source>
</evidence>
<comment type="similarity">
    <text evidence="3">Belongs to the complex I NDUFA8 subunit family.</text>
</comment>
<name>A0A7S0HH60_9EUKA</name>
<dbReference type="GO" id="GO:0006120">
    <property type="term" value="P:mitochondrial electron transport, NADH to ubiquinone"/>
    <property type="evidence" value="ECO:0007669"/>
    <property type="project" value="InterPro"/>
</dbReference>
<evidence type="ECO:0000256" key="8">
    <source>
        <dbReference type="ARBA" id="ARBA00023128"/>
    </source>
</evidence>
<keyword evidence="8" id="KW-0496">Mitochondrion</keyword>
<dbReference type="AlphaFoldDB" id="A0A7S0HH60"/>